<evidence type="ECO:0000313" key="1">
    <source>
        <dbReference type="EMBL" id="GGZ71694.1"/>
    </source>
</evidence>
<reference evidence="1" key="2">
    <citation type="submission" date="2020-09" db="EMBL/GenBank/DDBJ databases">
        <authorList>
            <person name="Sun Q."/>
            <person name="Kim S."/>
        </authorList>
    </citation>
    <scope>NUCLEOTIDE SEQUENCE</scope>
    <source>
        <strain evidence="1">KCTC 12710</strain>
    </source>
</reference>
<dbReference type="EMBL" id="BMWZ01000001">
    <property type="protein sequence ID" value="GGZ71694.1"/>
    <property type="molecule type" value="Genomic_DNA"/>
</dbReference>
<dbReference type="RefSeq" id="WP_189359302.1">
    <property type="nucleotide sequence ID" value="NZ_BMWZ01000001.1"/>
</dbReference>
<dbReference type="Proteomes" id="UP000636004">
    <property type="component" value="Unassembled WGS sequence"/>
</dbReference>
<evidence type="ECO:0000313" key="2">
    <source>
        <dbReference type="Proteomes" id="UP000636004"/>
    </source>
</evidence>
<name>A0A918V5R4_9FLAO</name>
<keyword evidence="2" id="KW-1185">Reference proteome</keyword>
<dbReference type="AlphaFoldDB" id="A0A918V5R4"/>
<comment type="caution">
    <text evidence="1">The sequence shown here is derived from an EMBL/GenBank/DDBJ whole genome shotgun (WGS) entry which is preliminary data.</text>
</comment>
<accession>A0A918V5R4</accession>
<gene>
    <name evidence="1" type="ORF">GCM10007028_06320</name>
</gene>
<proteinExistence type="predicted"/>
<reference evidence="1" key="1">
    <citation type="journal article" date="2014" name="Int. J. Syst. Evol. Microbiol.">
        <title>Complete genome sequence of Corynebacterium casei LMG S-19264T (=DSM 44701T), isolated from a smear-ripened cheese.</title>
        <authorList>
            <consortium name="US DOE Joint Genome Institute (JGI-PGF)"/>
            <person name="Walter F."/>
            <person name="Albersmeier A."/>
            <person name="Kalinowski J."/>
            <person name="Ruckert C."/>
        </authorList>
    </citation>
    <scope>NUCLEOTIDE SEQUENCE</scope>
    <source>
        <strain evidence="1">KCTC 12710</strain>
    </source>
</reference>
<sequence length="307" mass="36026">MRLRFSVWTFLIMSLNIYCQSFFVTKKNDTVYTNFFSISKGKFEYKPVNSKKNIEIELDKIKGFYSEKENAFYENKKEFAELIIEGDIKLFRSLKNGTSFIAAGNTTYGTDTQYAHWFIEKDSLFEKVFSSGVGNTHFGMREVHYSLSNRDILEKVISDDKIALKKLESIKKKGELPIVLKLINDYNSRKFKNNSQRKNNIDEDSAKIVLFRESKNETKNAIRVTVNGKIHKLEKSSRIDLIIPSTSQSEIYIENSTNKYSMITTSSKSYIKYYRLRLNKKNEGYIEKINGNSRYYKVRLRQYNKSH</sequence>
<protein>
    <submittedName>
        <fullName evidence="1">Uncharacterized protein</fullName>
    </submittedName>
</protein>
<organism evidence="1 2">
    <name type="scientific">Algibacter mikhailovii</name>
    <dbReference type="NCBI Taxonomy" id="425498"/>
    <lineage>
        <taxon>Bacteria</taxon>
        <taxon>Pseudomonadati</taxon>
        <taxon>Bacteroidota</taxon>
        <taxon>Flavobacteriia</taxon>
        <taxon>Flavobacteriales</taxon>
        <taxon>Flavobacteriaceae</taxon>
        <taxon>Algibacter</taxon>
    </lineage>
</organism>